<dbReference type="InterPro" id="IPR007487">
    <property type="entry name" value="ABC_transpt-TYRBP-like"/>
</dbReference>
<comment type="caution">
    <text evidence="1">The sequence shown here is derived from an EMBL/GenBank/DDBJ whole genome shotgun (WGS) entry which is preliminary data.</text>
</comment>
<evidence type="ECO:0000313" key="2">
    <source>
        <dbReference type="Proteomes" id="UP000051380"/>
    </source>
</evidence>
<evidence type="ECO:0000313" key="1">
    <source>
        <dbReference type="EMBL" id="KRP92379.1"/>
    </source>
</evidence>
<dbReference type="RefSeq" id="WP_057029048.1">
    <property type="nucleotide sequence ID" value="NZ_LJYF01000031.1"/>
</dbReference>
<dbReference type="CDD" id="cd06325">
    <property type="entry name" value="PBP1_ABC_unchar_transporter"/>
    <property type="match status" value="1"/>
</dbReference>
<protein>
    <submittedName>
        <fullName evidence="1">ABC transporter substrate-binding protein</fullName>
    </submittedName>
</protein>
<dbReference type="AlphaFoldDB" id="A0A0R3CB52"/>
<reference evidence="1 2" key="1">
    <citation type="submission" date="2015-09" db="EMBL/GenBank/DDBJ databases">
        <title>Draft Genome Sequence of the Strain BR 3267 (Bradyrhizobium yuanmingense) recommended as inoculant for cowpea in Brazil.</title>
        <authorList>
            <person name="Simoes-Araujo J.L."/>
            <person name="Zilli J.E."/>
        </authorList>
    </citation>
    <scope>NUCLEOTIDE SEQUENCE [LARGE SCALE GENOMIC DNA]</scope>
    <source>
        <strain evidence="1 2">BR3267</strain>
    </source>
</reference>
<dbReference type="Proteomes" id="UP000051380">
    <property type="component" value="Unassembled WGS sequence"/>
</dbReference>
<dbReference type="Pfam" id="PF04392">
    <property type="entry name" value="ABC_sub_bind"/>
    <property type="match status" value="1"/>
</dbReference>
<dbReference type="PANTHER" id="PTHR35271">
    <property type="entry name" value="ABC TRANSPORTER, SUBSTRATE-BINDING LIPOPROTEIN-RELATED"/>
    <property type="match status" value="1"/>
</dbReference>
<gene>
    <name evidence="1" type="ORF">AOQ72_29870</name>
</gene>
<proteinExistence type="predicted"/>
<name>A0A0R3CB52_9BRAD</name>
<dbReference type="Gene3D" id="3.40.50.2300">
    <property type="match status" value="2"/>
</dbReference>
<sequence length="323" mass="35296">MKRREFIFLIGGGLAWPAIARAQGGAKLHRIFWVSTESEPDPFLDGFRDGMRALGYVEGKTVTFETHYAPGNPQALRKIVSELQRGDVDLVVSSGPATRGMTAITDIPVLFALSGDPVALGVVKSLAHPGTNFTGSTFLSLELAGKRVELLKDIYPKLRKLAVFSNTDHPGEPLEWRATLESCRNLGIEAAYVPFCGAREIENGLMAAGKVDADALLVFPDAVTLVHRAKIAELAIAHRLPSMFGWSEYCDAGGLLSYGANQRTTYFRLATYADRILRGEYPSDLPVMRPEKFELAVNLKTARLLGIELDVSSILFRASKVIS</sequence>
<dbReference type="OrthoDB" id="8441748at2"/>
<dbReference type="EMBL" id="LJYF01000031">
    <property type="protein sequence ID" value="KRP92379.1"/>
    <property type="molecule type" value="Genomic_DNA"/>
</dbReference>
<dbReference type="STRING" id="108015.GA0061099_1004647"/>
<organism evidence="1 2">
    <name type="scientific">Bradyrhizobium yuanmingense</name>
    <dbReference type="NCBI Taxonomy" id="108015"/>
    <lineage>
        <taxon>Bacteria</taxon>
        <taxon>Pseudomonadati</taxon>
        <taxon>Pseudomonadota</taxon>
        <taxon>Alphaproteobacteria</taxon>
        <taxon>Hyphomicrobiales</taxon>
        <taxon>Nitrobacteraceae</taxon>
        <taxon>Bradyrhizobium</taxon>
    </lineage>
</organism>
<accession>A0A0R3CB52</accession>
<dbReference type="PANTHER" id="PTHR35271:SF1">
    <property type="entry name" value="ABC TRANSPORTER, SUBSTRATE-BINDING LIPOPROTEIN"/>
    <property type="match status" value="1"/>
</dbReference>